<dbReference type="HOGENOM" id="CLU_098286_0_0_4"/>
<dbReference type="GO" id="GO:0009055">
    <property type="term" value="F:electron transfer activity"/>
    <property type="evidence" value="ECO:0007669"/>
    <property type="project" value="InterPro"/>
</dbReference>
<dbReference type="GO" id="GO:0020037">
    <property type="term" value="F:heme binding"/>
    <property type="evidence" value="ECO:0007669"/>
    <property type="project" value="InterPro"/>
</dbReference>
<gene>
    <name evidence="7" type="ordered locus">TKWG_08985</name>
</gene>
<keyword evidence="2 4" id="KW-0479">Metal-binding</keyword>
<evidence type="ECO:0000256" key="2">
    <source>
        <dbReference type="ARBA" id="ARBA00022723"/>
    </source>
</evidence>
<protein>
    <submittedName>
        <fullName evidence="7">Sulfur oxidation protein 1</fullName>
    </submittedName>
</protein>
<organism evidence="7 8">
    <name type="scientific">Advenella kashmirensis (strain DSM 17095 / LMG 22695 / WT001)</name>
    <name type="common">Tetrathiobacter kashmirensis</name>
    <dbReference type="NCBI Taxonomy" id="1036672"/>
    <lineage>
        <taxon>Bacteria</taxon>
        <taxon>Pseudomonadati</taxon>
        <taxon>Pseudomonadota</taxon>
        <taxon>Betaproteobacteria</taxon>
        <taxon>Burkholderiales</taxon>
        <taxon>Alcaligenaceae</taxon>
    </lineage>
</organism>
<dbReference type="Pfam" id="PF00034">
    <property type="entry name" value="Cytochrom_C"/>
    <property type="match status" value="1"/>
</dbReference>
<keyword evidence="3 4" id="KW-0408">Iron</keyword>
<evidence type="ECO:0000313" key="7">
    <source>
        <dbReference type="EMBL" id="AFK62139.1"/>
    </source>
</evidence>
<dbReference type="PROSITE" id="PS51007">
    <property type="entry name" value="CYTC"/>
    <property type="match status" value="1"/>
</dbReference>
<evidence type="ECO:0000259" key="6">
    <source>
        <dbReference type="PROSITE" id="PS51007"/>
    </source>
</evidence>
<sequence>MKKLHYAMVIASLSLVGAHSFAQPLTGTSDQDVMTVLKESFAPVGDVTLERLEQSPEQKACSDMAASGQAIPKEVMEKLLKQAMASIKPPADKQFLGDWKAGEKIAQSGVGLQFSDKPGVASGGNCYACHQMTKSEIAFGNIGPSLLHYGKNRGNAPQILEYTWNKIYNSHAYTACSNMPRFGTAGILTEQQIKDVMALLFDPASPVNNQ</sequence>
<dbReference type="SUPFAM" id="SSF46626">
    <property type="entry name" value="Cytochrome c"/>
    <property type="match status" value="1"/>
</dbReference>
<keyword evidence="1 4" id="KW-0349">Heme</keyword>
<feature type="chain" id="PRO_5003680558" evidence="5">
    <location>
        <begin position="23"/>
        <end position="210"/>
    </location>
</feature>
<feature type="domain" description="Cytochrome c" evidence="6">
    <location>
        <begin position="97"/>
        <end position="204"/>
    </location>
</feature>
<dbReference type="Gene3D" id="1.10.760.10">
    <property type="entry name" value="Cytochrome c-like domain"/>
    <property type="match status" value="1"/>
</dbReference>
<keyword evidence="5" id="KW-0732">Signal</keyword>
<evidence type="ECO:0000256" key="5">
    <source>
        <dbReference type="SAM" id="SignalP"/>
    </source>
</evidence>
<proteinExistence type="predicted"/>
<dbReference type="InterPro" id="IPR009056">
    <property type="entry name" value="Cyt_c-like_dom"/>
</dbReference>
<dbReference type="InterPro" id="IPR036909">
    <property type="entry name" value="Cyt_c-like_dom_sf"/>
</dbReference>
<name>I3UAV1_ADVKW</name>
<dbReference type="EMBL" id="CP003555">
    <property type="protein sequence ID" value="AFK62139.1"/>
    <property type="molecule type" value="Genomic_DNA"/>
</dbReference>
<dbReference type="NCBIfam" id="TIGR04485">
    <property type="entry name" value="thiosulf_SoxX"/>
    <property type="match status" value="1"/>
</dbReference>
<dbReference type="GO" id="GO:0046872">
    <property type="term" value="F:metal ion binding"/>
    <property type="evidence" value="ECO:0007669"/>
    <property type="project" value="UniProtKB-KW"/>
</dbReference>
<dbReference type="RefSeq" id="WP_014750230.1">
    <property type="nucleotide sequence ID" value="NC_017964.1"/>
</dbReference>
<evidence type="ECO:0000256" key="4">
    <source>
        <dbReference type="PROSITE-ProRule" id="PRU00433"/>
    </source>
</evidence>
<reference evidence="7 8" key="1">
    <citation type="journal article" date="2011" name="J. Bacteriol.">
        <title>Whole-genome shotgun sequencing of the sulfur-oxidizing chemoautotroph Tetrathiobacter kashmirensis.</title>
        <authorList>
            <person name="Ghosh W."/>
            <person name="George A."/>
            <person name="Agarwal A."/>
            <person name="Raj P."/>
            <person name="Alam M."/>
            <person name="Pyne P."/>
            <person name="Das Gupta S.K."/>
        </authorList>
    </citation>
    <scope>NUCLEOTIDE SEQUENCE [LARGE SCALE GENOMIC DNA]</scope>
    <source>
        <strain evidence="7 8">WT001</strain>
    </source>
</reference>
<evidence type="ECO:0000313" key="8">
    <source>
        <dbReference type="Proteomes" id="UP000005267"/>
    </source>
</evidence>
<dbReference type="InterPro" id="IPR016823">
    <property type="entry name" value="Thiosulf_SoxX_II"/>
</dbReference>
<dbReference type="PIRSF" id="PIRSF024608">
    <property type="entry name" value="UCP024608"/>
    <property type="match status" value="1"/>
</dbReference>
<feature type="signal peptide" evidence="5">
    <location>
        <begin position="1"/>
        <end position="22"/>
    </location>
</feature>
<dbReference type="KEGG" id="aka:TKWG_08985"/>
<keyword evidence="8" id="KW-1185">Reference proteome</keyword>
<dbReference type="OrthoDB" id="8562939at2"/>
<dbReference type="STRING" id="1036672.TKWG_08985"/>
<evidence type="ECO:0000256" key="1">
    <source>
        <dbReference type="ARBA" id="ARBA00022617"/>
    </source>
</evidence>
<dbReference type="InterPro" id="IPR030999">
    <property type="entry name" value="Thiosulf_SoxX"/>
</dbReference>
<reference evidence="8" key="2">
    <citation type="journal article" date="2013" name="PLoS ONE">
        <title>Genome implosion elicits host-confinement in Alcaligenaceae: evidence from the comparative genomics of Tetrathiobacter kashmirensis, a pathogen in the making.</title>
        <authorList>
            <person name="Ghosh W."/>
            <person name="Alam M."/>
            <person name="Roy C."/>
            <person name="Pyne P."/>
            <person name="George A."/>
            <person name="Chakraborty R."/>
            <person name="Majumder S."/>
            <person name="Agarwal A."/>
            <person name="Chakraborty S."/>
            <person name="Majumdar S."/>
            <person name="Gupta S.K."/>
        </authorList>
    </citation>
    <scope>NUCLEOTIDE SEQUENCE [LARGE SCALE GENOMIC DNA]</scope>
    <source>
        <strain evidence="8">WT001</strain>
    </source>
</reference>
<dbReference type="AlphaFoldDB" id="I3UAV1"/>
<accession>I3UAV1</accession>
<evidence type="ECO:0000256" key="3">
    <source>
        <dbReference type="ARBA" id="ARBA00023004"/>
    </source>
</evidence>
<dbReference type="Proteomes" id="UP000005267">
    <property type="component" value="Chromosome"/>
</dbReference>